<dbReference type="GO" id="GO:0002926">
    <property type="term" value="P:tRNA wobble base 5-methoxycarbonylmethyl-2-thiouridinylation"/>
    <property type="evidence" value="ECO:0007669"/>
    <property type="project" value="TreeGrafter"/>
</dbReference>
<accession>A0AAQ1MCU9</accession>
<keyword evidence="5" id="KW-0408">Iron</keyword>
<keyword evidence="2" id="KW-0004">4Fe-4S</keyword>
<reference evidence="8 11" key="3">
    <citation type="journal article" date="2019" name="Nat. Med.">
        <title>A library of human gut bacterial isolates paired with longitudinal multiomics data enables mechanistic microbiome research.</title>
        <authorList>
            <person name="Poyet M."/>
            <person name="Groussin M."/>
            <person name="Gibbons S.M."/>
            <person name="Avila-Pacheco J."/>
            <person name="Jiang X."/>
            <person name="Kearney S.M."/>
            <person name="Perrotta A.R."/>
            <person name="Berdy B."/>
            <person name="Zhao S."/>
            <person name="Lieberman T.D."/>
            <person name="Swanson P.K."/>
            <person name="Smith M."/>
            <person name="Roesemann S."/>
            <person name="Alexander J.E."/>
            <person name="Rich S.A."/>
            <person name="Livny J."/>
            <person name="Vlamakis H."/>
            <person name="Clish C."/>
            <person name="Bullock K."/>
            <person name="Deik A."/>
            <person name="Scott J."/>
            <person name="Pierce K.A."/>
            <person name="Xavier R.J."/>
            <person name="Alm E.J."/>
        </authorList>
    </citation>
    <scope>NUCLEOTIDE SEQUENCE [LARGE SCALE GENOMIC DNA]</scope>
    <source>
        <strain evidence="8 11">BIOML-A2</strain>
    </source>
</reference>
<dbReference type="Pfam" id="PF16199">
    <property type="entry name" value="Radical_SAM_C"/>
    <property type="match status" value="1"/>
</dbReference>
<gene>
    <name evidence="8" type="ORF">GT747_01605</name>
    <name evidence="9" type="ORF">SAMN05444424_0929</name>
</gene>
<dbReference type="Proteomes" id="UP000184089">
    <property type="component" value="Unassembled WGS sequence"/>
</dbReference>
<reference evidence="9" key="2">
    <citation type="submission" date="2016-11" db="EMBL/GenBank/DDBJ databases">
        <authorList>
            <person name="Varghese N."/>
            <person name="Submissions S."/>
        </authorList>
    </citation>
    <scope>NUCLEOTIDE SEQUENCE</scope>
    <source>
        <strain evidence="9">DSM 4029</strain>
    </source>
</reference>
<comment type="caution">
    <text evidence="9">The sequence shown here is derived from an EMBL/GenBank/DDBJ whole genome shotgun (WGS) entry which is preliminary data.</text>
</comment>
<evidence type="ECO:0000256" key="5">
    <source>
        <dbReference type="ARBA" id="ARBA00023004"/>
    </source>
</evidence>
<dbReference type="SFLD" id="SFLDG01082">
    <property type="entry name" value="B12-binding_domain_containing"/>
    <property type="match status" value="1"/>
</dbReference>
<dbReference type="PANTHER" id="PTHR11135:SF0">
    <property type="entry name" value="ELONGATOR COMPLEX PROTEIN 3"/>
    <property type="match status" value="1"/>
</dbReference>
<dbReference type="GO" id="GO:0003824">
    <property type="term" value="F:catalytic activity"/>
    <property type="evidence" value="ECO:0007669"/>
    <property type="project" value="InterPro"/>
</dbReference>
<organism evidence="9 10">
    <name type="scientific">Bittarella massiliensis</name>
    <name type="common">ex Durand et al. 2017</name>
    <dbReference type="NCBI Taxonomy" id="1720313"/>
    <lineage>
        <taxon>Bacteria</taxon>
        <taxon>Bacillati</taxon>
        <taxon>Bacillota</taxon>
        <taxon>Clostridia</taxon>
        <taxon>Eubacteriales</taxon>
        <taxon>Oscillospiraceae</taxon>
        <taxon>Bittarella (ex Durand et al. 2017)</taxon>
    </lineage>
</organism>
<keyword evidence="11" id="KW-1185">Reference proteome</keyword>
<dbReference type="SFLD" id="SFLDS00029">
    <property type="entry name" value="Radical_SAM"/>
    <property type="match status" value="1"/>
</dbReference>
<evidence type="ECO:0000313" key="8">
    <source>
        <dbReference type="EMBL" id="MZL68472.1"/>
    </source>
</evidence>
<dbReference type="RefSeq" id="WP_021659813.1">
    <property type="nucleotide sequence ID" value="NZ_FQVY01000001.1"/>
</dbReference>
<evidence type="ECO:0000256" key="4">
    <source>
        <dbReference type="ARBA" id="ARBA00022723"/>
    </source>
</evidence>
<dbReference type="InterPro" id="IPR007197">
    <property type="entry name" value="rSAM"/>
</dbReference>
<dbReference type="EMBL" id="FQVY01000001">
    <property type="protein sequence ID" value="SHF85451.1"/>
    <property type="molecule type" value="Genomic_DNA"/>
</dbReference>
<dbReference type="GO" id="GO:0046872">
    <property type="term" value="F:metal ion binding"/>
    <property type="evidence" value="ECO:0007669"/>
    <property type="project" value="UniProtKB-KW"/>
</dbReference>
<dbReference type="InterPro" id="IPR006638">
    <property type="entry name" value="Elp3/MiaA/NifB-like_rSAM"/>
</dbReference>
<dbReference type="InterPro" id="IPR058240">
    <property type="entry name" value="rSAM_sf"/>
</dbReference>
<dbReference type="PROSITE" id="PS51918">
    <property type="entry name" value="RADICAL_SAM"/>
    <property type="match status" value="1"/>
</dbReference>
<feature type="domain" description="Radical SAM core" evidence="7">
    <location>
        <begin position="1"/>
        <end position="237"/>
    </location>
</feature>
<evidence type="ECO:0000313" key="10">
    <source>
        <dbReference type="Proteomes" id="UP000184089"/>
    </source>
</evidence>
<dbReference type="GO" id="GO:0005737">
    <property type="term" value="C:cytoplasm"/>
    <property type="evidence" value="ECO:0007669"/>
    <property type="project" value="TreeGrafter"/>
</dbReference>
<dbReference type="PANTHER" id="PTHR11135">
    <property type="entry name" value="HISTONE ACETYLTRANSFERASE-RELATED"/>
    <property type="match status" value="1"/>
</dbReference>
<evidence type="ECO:0000256" key="2">
    <source>
        <dbReference type="ARBA" id="ARBA00022485"/>
    </source>
</evidence>
<dbReference type="SFLD" id="SFLDG01086">
    <property type="entry name" value="elongater_protein-like"/>
    <property type="match status" value="1"/>
</dbReference>
<dbReference type="AlphaFoldDB" id="A0AAQ1MCU9"/>
<dbReference type="EMBL" id="WWVX01000001">
    <property type="protein sequence ID" value="MZL68472.1"/>
    <property type="molecule type" value="Genomic_DNA"/>
</dbReference>
<reference evidence="10" key="1">
    <citation type="submission" date="2016-11" db="EMBL/GenBank/DDBJ databases">
        <authorList>
            <person name="Jaros S."/>
            <person name="Januszkiewicz K."/>
            <person name="Wedrychowicz H."/>
        </authorList>
    </citation>
    <scope>NUCLEOTIDE SEQUENCE [LARGE SCALE GENOMIC DNA]</scope>
    <source>
        <strain evidence="10">DSM 4029</strain>
    </source>
</reference>
<dbReference type="InterPro" id="IPR032432">
    <property type="entry name" value="Radical_SAM_C"/>
</dbReference>
<dbReference type="Pfam" id="PF04055">
    <property type="entry name" value="Radical_SAM"/>
    <property type="match status" value="1"/>
</dbReference>
<keyword evidence="6" id="KW-0411">Iron-sulfur</keyword>
<keyword evidence="3" id="KW-0949">S-adenosyl-L-methionine</keyword>
<proteinExistence type="predicted"/>
<evidence type="ECO:0000256" key="3">
    <source>
        <dbReference type="ARBA" id="ARBA00022691"/>
    </source>
</evidence>
<dbReference type="Proteomes" id="UP000474718">
    <property type="component" value="Unassembled WGS sequence"/>
</dbReference>
<comment type="cofactor">
    <cofactor evidence="1">
        <name>[4Fe-4S] cluster</name>
        <dbReference type="ChEBI" id="CHEBI:49883"/>
    </cofactor>
</comment>
<dbReference type="GO" id="GO:0051539">
    <property type="term" value="F:4 iron, 4 sulfur cluster binding"/>
    <property type="evidence" value="ECO:0007669"/>
    <property type="project" value="UniProtKB-KW"/>
</dbReference>
<evidence type="ECO:0000256" key="1">
    <source>
        <dbReference type="ARBA" id="ARBA00001966"/>
    </source>
</evidence>
<dbReference type="SMART" id="SM00729">
    <property type="entry name" value="Elp3"/>
    <property type="match status" value="1"/>
</dbReference>
<dbReference type="InterPro" id="IPR039661">
    <property type="entry name" value="ELP3"/>
</dbReference>
<name>A0AAQ1MCU9_9FIRM</name>
<evidence type="ECO:0000256" key="6">
    <source>
        <dbReference type="ARBA" id="ARBA00023014"/>
    </source>
</evidence>
<sequence>MKHGNIGLFIPHLGCPQRCSFCNQNRISGAARAPSPEEVARLLEGAVRAPGFDGAHCEIAFFGGSFTAVDPAYREALLDVAEPFVRRGQAAGIRLSTRPDCLDGPMARHLAARGVTAVELGAQCMDDGVLAKNRRGHTAEDVRAACRAVRAAGLELGLQMMTGLPGADRETDRRTAEAFVALAPDTVRIYPTLVMRDTELCALYEKGAYAPLSLEEAVEQTAALLRLFDSARIRVIRVGLHPDESLAKGWVAGPFHPAFRELCESRRYAALLGEALAGLPAGEYRLGVAPGHASKAVGHRGENRRALAERGQRIKVYEDGAVAPYTIRRM</sequence>
<dbReference type="CDD" id="cd01335">
    <property type="entry name" value="Radical_SAM"/>
    <property type="match status" value="1"/>
</dbReference>
<dbReference type="InterPro" id="IPR023404">
    <property type="entry name" value="rSAM_horseshoe"/>
</dbReference>
<dbReference type="Gene3D" id="3.80.30.20">
    <property type="entry name" value="tm_1862 like domain"/>
    <property type="match status" value="1"/>
</dbReference>
<evidence type="ECO:0000313" key="9">
    <source>
        <dbReference type="EMBL" id="SHF85451.1"/>
    </source>
</evidence>
<keyword evidence="4" id="KW-0479">Metal-binding</keyword>
<evidence type="ECO:0000313" key="11">
    <source>
        <dbReference type="Proteomes" id="UP000474718"/>
    </source>
</evidence>
<dbReference type="SUPFAM" id="SSF102114">
    <property type="entry name" value="Radical SAM enzymes"/>
    <property type="match status" value="1"/>
</dbReference>
<evidence type="ECO:0000259" key="7">
    <source>
        <dbReference type="PROSITE" id="PS51918"/>
    </source>
</evidence>
<protein>
    <submittedName>
        <fullName evidence="8">Radical SAM protein</fullName>
    </submittedName>
    <submittedName>
        <fullName evidence="9">Radical SAM superfamily protein</fullName>
    </submittedName>
</protein>